<dbReference type="EC" id="3.4.16.4" evidence="4"/>
<keyword evidence="4" id="KW-0121">Carboxypeptidase</keyword>
<evidence type="ECO:0000313" key="4">
    <source>
        <dbReference type="RefSeq" id="WP_028310798.1"/>
    </source>
</evidence>
<reference evidence="4" key="1">
    <citation type="journal article" date="2006" name="Biochemistry">
        <title>Crystal structure of penicillin binding protein 4 (dacB) from Escherichia coli, both in the native form and covalently linked to various antibiotics.</title>
        <authorList>
            <person name="Kishida H."/>
            <person name="Unzai S."/>
            <person name="Roper D.I."/>
            <person name="Lloyd A."/>
            <person name="Park S.Y."/>
            <person name="Tame J.R."/>
        </authorList>
    </citation>
    <scope>NUCLEOTIDE SEQUENCE</scope>
</reference>
<dbReference type="Proteomes" id="UP000675920">
    <property type="component" value="Unplaced"/>
</dbReference>
<dbReference type="InterPro" id="IPR012338">
    <property type="entry name" value="Beta-lactam/transpept-like"/>
</dbReference>
<keyword evidence="2" id="KW-0378">Hydrolase</keyword>
<protein>
    <submittedName>
        <fullName evidence="4">D-alanyl-D-alanine carboxypeptidase/D-alanyl-D-alanine-endopeptidase</fullName>
        <ecNumber evidence="4">3.4.16.4</ecNumber>
    </submittedName>
</protein>
<sequence length="462" mass="48851">MRADDAAAGASDAALPGGASARLLAPLFAATGLAPEAAAVEVIPLDGGPLRARLNAELPRAPASTMKLVTSIAALDLLGPDYRWTTRFAARALPRDGRLAGPLYLRASGDPQFRLEDLWASLRELKLAGVRTLDGPVVVDRSVFRPLPHDDAAFDGEGLAPYNTGADALLLGYKARALRLGALDGRATVVLDPPDPSRRLDARLRITDRPCGDWKSAIDVRADAGVVSVTGELPASCGPRVWWLSLGDHDAYLRDAIDTVWRELGGRFARPVTIEEGSAPADAIELARHDSPTLAEALVGMNKLSNNVMARQVFLSVGAKQAGPGADELAAGTAVVDWLIARGFVFDGFAIENGAGLSRIDRIRATDLAALLAWAWRQPFQAELVASLPIVGRDGTMRRRLADAPVPAHIKSGAINGTRAVAGYVQGASGRRYVLVSIVSGAEVPRANAFNDALIRWVADNG</sequence>
<comment type="similarity">
    <text evidence="1">Belongs to the peptidase S13 family.</text>
</comment>
<dbReference type="RefSeq" id="WP_028310798.1">
    <property type="nucleotide sequence ID" value="NZ_AXWS01000008.1"/>
</dbReference>
<accession>A0A8B6X2Q0</accession>
<dbReference type="PRINTS" id="PR00922">
    <property type="entry name" value="DADACBPTASE3"/>
</dbReference>
<dbReference type="GO" id="GO:0006508">
    <property type="term" value="P:proteolysis"/>
    <property type="evidence" value="ECO:0007669"/>
    <property type="project" value="InterPro"/>
</dbReference>
<name>A0A8B6X2Q0_9BURK</name>
<dbReference type="PANTHER" id="PTHR30023:SF0">
    <property type="entry name" value="PENICILLIN-SENSITIVE CARBOXYPEPTIDASE A"/>
    <property type="match status" value="1"/>
</dbReference>
<proteinExistence type="inferred from homology"/>
<dbReference type="PANTHER" id="PTHR30023">
    <property type="entry name" value="D-ALANYL-D-ALANINE CARBOXYPEPTIDASE"/>
    <property type="match status" value="1"/>
</dbReference>
<evidence type="ECO:0000313" key="3">
    <source>
        <dbReference type="Proteomes" id="UP000675920"/>
    </source>
</evidence>
<dbReference type="Gene3D" id="3.40.710.10">
    <property type="entry name" value="DD-peptidase/beta-lactamase superfamily"/>
    <property type="match status" value="1"/>
</dbReference>
<keyword evidence="3" id="KW-1185">Reference proteome</keyword>
<organism evidence="3 4">
    <name type="scientific">Derxia gummosa DSM 723</name>
    <dbReference type="NCBI Taxonomy" id="1121388"/>
    <lineage>
        <taxon>Bacteria</taxon>
        <taxon>Pseudomonadati</taxon>
        <taxon>Pseudomonadota</taxon>
        <taxon>Betaproteobacteria</taxon>
        <taxon>Burkholderiales</taxon>
        <taxon>Alcaligenaceae</taxon>
        <taxon>Derxia</taxon>
    </lineage>
</organism>
<evidence type="ECO:0000256" key="2">
    <source>
        <dbReference type="ARBA" id="ARBA00022801"/>
    </source>
</evidence>
<keyword evidence="4" id="KW-0645">Protease</keyword>
<dbReference type="GO" id="GO:0000270">
    <property type="term" value="P:peptidoglycan metabolic process"/>
    <property type="evidence" value="ECO:0007669"/>
    <property type="project" value="TreeGrafter"/>
</dbReference>
<dbReference type="Pfam" id="PF02113">
    <property type="entry name" value="Peptidase_S13"/>
    <property type="match status" value="1"/>
</dbReference>
<reference evidence="4" key="2">
    <citation type="submission" date="2025-08" db="UniProtKB">
        <authorList>
            <consortium name="RefSeq"/>
        </authorList>
    </citation>
    <scope>IDENTIFICATION</scope>
</reference>
<dbReference type="InterPro" id="IPR000667">
    <property type="entry name" value="Peptidase_S13"/>
</dbReference>
<dbReference type="GO" id="GO:0009002">
    <property type="term" value="F:serine-type D-Ala-D-Ala carboxypeptidase activity"/>
    <property type="evidence" value="ECO:0007669"/>
    <property type="project" value="UniProtKB-EC"/>
</dbReference>
<dbReference type="SUPFAM" id="SSF56601">
    <property type="entry name" value="beta-lactamase/transpeptidase-like"/>
    <property type="match status" value="1"/>
</dbReference>
<dbReference type="AlphaFoldDB" id="A0A8B6X2Q0"/>
<dbReference type="Gene3D" id="3.50.80.20">
    <property type="entry name" value="D-Ala-D-Ala carboxypeptidase C, peptidase S13"/>
    <property type="match status" value="1"/>
</dbReference>
<evidence type="ECO:0000256" key="1">
    <source>
        <dbReference type="ARBA" id="ARBA00006096"/>
    </source>
</evidence>